<organism evidence="2">
    <name type="scientific">Neobodo designis</name>
    <name type="common">Flagellated protozoan</name>
    <name type="synonym">Bodo designis</name>
    <dbReference type="NCBI Taxonomy" id="312471"/>
    <lineage>
        <taxon>Eukaryota</taxon>
        <taxon>Discoba</taxon>
        <taxon>Euglenozoa</taxon>
        <taxon>Kinetoplastea</taxon>
        <taxon>Metakinetoplastina</taxon>
        <taxon>Neobodonida</taxon>
        <taxon>Neobodo</taxon>
    </lineage>
</organism>
<evidence type="ECO:0000256" key="1">
    <source>
        <dbReference type="SAM" id="MobiDB-lite"/>
    </source>
</evidence>
<feature type="region of interest" description="Disordered" evidence="1">
    <location>
        <begin position="236"/>
        <end position="274"/>
    </location>
</feature>
<accession>A0A7S1LQ77</accession>
<feature type="region of interest" description="Disordered" evidence="1">
    <location>
        <begin position="76"/>
        <end position="99"/>
    </location>
</feature>
<gene>
    <name evidence="2" type="ORF">NDES1114_LOCUS11962</name>
</gene>
<dbReference type="AlphaFoldDB" id="A0A7S1LQ77"/>
<reference evidence="2" key="1">
    <citation type="submission" date="2021-01" db="EMBL/GenBank/DDBJ databases">
        <authorList>
            <person name="Corre E."/>
            <person name="Pelletier E."/>
            <person name="Niang G."/>
            <person name="Scheremetjew M."/>
            <person name="Finn R."/>
            <person name="Kale V."/>
            <person name="Holt S."/>
            <person name="Cochrane G."/>
            <person name="Meng A."/>
            <person name="Brown T."/>
            <person name="Cohen L."/>
        </authorList>
    </citation>
    <scope>NUCLEOTIDE SEQUENCE</scope>
    <source>
        <strain evidence="2">CCAP 1951/1</strain>
    </source>
</reference>
<feature type="compositionally biased region" description="Low complexity" evidence="1">
    <location>
        <begin position="248"/>
        <end position="267"/>
    </location>
</feature>
<sequence length="339" mass="34568">MGQAASSAGLSEVVADAVSAATLCPGALSDGNAASQSTDSIDEEWTTVTVADATASAEDFLAALRRDLERTLVVGTSTTTSSAPAGSESKTPPSAPELSSVVPNSVLIRLALLQPFMRGASVFDALSFADKPARANSTESAGFRLSRPTVTLNGVEVESISAFREALQTASAAAIDDAAERHAVQQVLLLLVHNRFSRLCVDAAKLAFGDPSLTLAPARVDVTCVPGQVSLLSLGALTSRKREPPSPGGSFASAGGGSDTDTGSTASPKRSRGAVGDGTIAMTLAWSLTPLSTPVTAWSAVASCFRSLRSGADEFDGQRAQEAAAVVTFSRHARSPSSA</sequence>
<protein>
    <submittedName>
        <fullName evidence="2">Uncharacterized protein</fullName>
    </submittedName>
</protein>
<proteinExistence type="predicted"/>
<evidence type="ECO:0000313" key="2">
    <source>
        <dbReference type="EMBL" id="CAD9110550.1"/>
    </source>
</evidence>
<dbReference type="EMBL" id="HBGF01018151">
    <property type="protein sequence ID" value="CAD9110550.1"/>
    <property type="molecule type" value="Transcribed_RNA"/>
</dbReference>
<name>A0A7S1LQ77_NEODS</name>